<dbReference type="Proteomes" id="UP000824120">
    <property type="component" value="Chromosome 4"/>
</dbReference>
<dbReference type="GO" id="GO:0008270">
    <property type="term" value="F:zinc ion binding"/>
    <property type="evidence" value="ECO:0007669"/>
    <property type="project" value="InterPro"/>
</dbReference>
<evidence type="ECO:0000256" key="1">
    <source>
        <dbReference type="ARBA" id="ARBA00006643"/>
    </source>
</evidence>
<keyword evidence="6" id="KW-1185">Reference proteome</keyword>
<feature type="repeat" description="PPR" evidence="3">
    <location>
        <begin position="139"/>
        <end position="173"/>
    </location>
</feature>
<dbReference type="InterPro" id="IPR032867">
    <property type="entry name" value="DYW_dom"/>
</dbReference>
<reference evidence="5 6" key="1">
    <citation type="submission" date="2020-09" db="EMBL/GenBank/DDBJ databases">
        <title>De no assembly of potato wild relative species, Solanum commersonii.</title>
        <authorList>
            <person name="Cho K."/>
        </authorList>
    </citation>
    <scope>NUCLEOTIDE SEQUENCE [LARGE SCALE GENOMIC DNA]</scope>
    <source>
        <strain evidence="5">LZ3.2</strain>
        <tissue evidence="5">Leaf</tissue>
    </source>
</reference>
<dbReference type="GO" id="GO:0003723">
    <property type="term" value="F:RNA binding"/>
    <property type="evidence" value="ECO:0007669"/>
    <property type="project" value="InterPro"/>
</dbReference>
<dbReference type="InterPro" id="IPR046960">
    <property type="entry name" value="PPR_At4g14850-like_plant"/>
</dbReference>
<dbReference type="AlphaFoldDB" id="A0A9J5ZMP0"/>
<dbReference type="Pfam" id="PF13041">
    <property type="entry name" value="PPR_2"/>
    <property type="match status" value="3"/>
</dbReference>
<accession>A0A9J5ZMP0</accession>
<keyword evidence="2" id="KW-0677">Repeat</keyword>
<evidence type="ECO:0000313" key="6">
    <source>
        <dbReference type="Proteomes" id="UP000824120"/>
    </source>
</evidence>
<sequence length="965" mass="108829">MESIILPCKSVFPTISELPQNFHPKTKLPINFVPNTEQSRFTDTHLDYLCKNGRLSEAITTLESISQYGYKVKTETFSRLIESCINEKSLYLGRKLHKEMNFLLEKVDPFIETKLLGMYSKCGSLQEAYEMFDKMRKRDLYAWSAMIGACSRDCRWSEVMELFYMMMGDGVVPDSFLFPKILQACANCGDVETGILIHSIAIRCGMISEIRVNNSLLAVYAKCGLLDCAKRIFESMEMRDTVSWNSIIMAYCHKGDIVEARRLLNLMHLEGVEPGLITWNILIASYNQLGRCDEALEVMKEMEGNGIMPDVFTWTCLISGMSQHNRNSRALELFREMILNGVMPSEVTLTSTVSACASLKDLKKGRELHSLVVKLGFDGGVIVGNALVDLYSKCGKLETARLVFDMIPEKDVYSWNSLIGGYCQAGCCGKAYDLFMKMHEFEVSPNVITWNVLITGHMQNGDEDQALDLFWRMEKDGNVERDAASWNALISGYLHNGQKDKALSFGFKPNTVTILSILPACANLIGAKKVKEIHCCVLRCNLENELSIANSLIDTYSKSGGLQYSKTIFDGMSTKDIISWNTLIAGYVLHGFSSEATKIFHQMEEAGLKPNRGTFSGMISSYGLAKMVEEGKRMFSSMYEEYRIVPGLEHYVAMVNLYGRSGKLEEAIDFIDNMTMEHDISIWGALLTASRVHGNLNLAIHAGEQLLKLDPGNVVIHQLLLQLYVLRGISEESVTVMRPRKRNHHEEPLSWSWTEINNVVHAFASGQQSNSEVPDSWIKRKEVKMEGSSSCNRLCIKEEENENITRVHSEKLALSFALINSPQSSRVIRIVKNLRMCEDCHRIAKLVSQKYERSPTDSETYSSMLEKVGIHVMIKLFLGSKQMVLSISEAICCIAMMSDVFPSWLVNDFVHSFEHRMSYFINTNFSFGNLFISIEVSSGKIRVSSSPARVPRRDMSVKGPPLSVR</sequence>
<evidence type="ECO:0000256" key="2">
    <source>
        <dbReference type="ARBA" id="ARBA00022737"/>
    </source>
</evidence>
<dbReference type="InterPro" id="IPR002885">
    <property type="entry name" value="PPR_rpt"/>
</dbReference>
<dbReference type="OrthoDB" id="185373at2759"/>
<dbReference type="Pfam" id="PF14432">
    <property type="entry name" value="DYW_deaminase"/>
    <property type="match status" value="1"/>
</dbReference>
<feature type="repeat" description="PPR" evidence="3">
    <location>
        <begin position="576"/>
        <end position="610"/>
    </location>
</feature>
<feature type="repeat" description="PPR" evidence="3">
    <location>
        <begin position="310"/>
        <end position="344"/>
    </location>
</feature>
<dbReference type="Pfam" id="PF01535">
    <property type="entry name" value="PPR"/>
    <property type="match status" value="6"/>
</dbReference>
<proteinExistence type="inferred from homology"/>
<feature type="repeat" description="PPR" evidence="3">
    <location>
        <begin position="275"/>
        <end position="309"/>
    </location>
</feature>
<evidence type="ECO:0000256" key="3">
    <source>
        <dbReference type="PROSITE-ProRule" id="PRU00708"/>
    </source>
</evidence>
<comment type="caution">
    <text evidence="5">The sequence shown here is derived from an EMBL/GenBank/DDBJ whole genome shotgun (WGS) entry which is preliminary data.</text>
</comment>
<dbReference type="InterPro" id="IPR011990">
    <property type="entry name" value="TPR-like_helical_dom_sf"/>
</dbReference>
<dbReference type="FunFam" id="1.25.40.10:FF:000344">
    <property type="entry name" value="Pentatricopeptide repeat-containing protein"/>
    <property type="match status" value="1"/>
</dbReference>
<dbReference type="NCBIfam" id="TIGR00756">
    <property type="entry name" value="PPR"/>
    <property type="match status" value="10"/>
</dbReference>
<organism evidence="5 6">
    <name type="scientific">Solanum commersonii</name>
    <name type="common">Commerson's wild potato</name>
    <name type="synonym">Commerson's nightshade</name>
    <dbReference type="NCBI Taxonomy" id="4109"/>
    <lineage>
        <taxon>Eukaryota</taxon>
        <taxon>Viridiplantae</taxon>
        <taxon>Streptophyta</taxon>
        <taxon>Embryophyta</taxon>
        <taxon>Tracheophyta</taxon>
        <taxon>Spermatophyta</taxon>
        <taxon>Magnoliopsida</taxon>
        <taxon>eudicotyledons</taxon>
        <taxon>Gunneridae</taxon>
        <taxon>Pentapetalae</taxon>
        <taxon>asterids</taxon>
        <taxon>lamiids</taxon>
        <taxon>Solanales</taxon>
        <taxon>Solanaceae</taxon>
        <taxon>Solanoideae</taxon>
        <taxon>Solaneae</taxon>
        <taxon>Solanum</taxon>
    </lineage>
</organism>
<feature type="domain" description="DYW" evidence="4">
    <location>
        <begin position="796"/>
        <end position="853"/>
    </location>
</feature>
<dbReference type="PANTHER" id="PTHR47926">
    <property type="entry name" value="PENTATRICOPEPTIDE REPEAT-CONTAINING PROTEIN"/>
    <property type="match status" value="1"/>
</dbReference>
<evidence type="ECO:0000259" key="4">
    <source>
        <dbReference type="Pfam" id="PF14432"/>
    </source>
</evidence>
<dbReference type="FunFam" id="1.25.40.10:FF:000380">
    <property type="entry name" value="Pentatricopeptide repeat-containing protein, chloroplastic"/>
    <property type="match status" value="1"/>
</dbReference>
<feature type="repeat" description="PPR" evidence="3">
    <location>
        <begin position="411"/>
        <end position="445"/>
    </location>
</feature>
<feature type="repeat" description="PPR" evidence="3">
    <location>
        <begin position="108"/>
        <end position="138"/>
    </location>
</feature>
<dbReference type="EMBL" id="JACXVP010000004">
    <property type="protein sequence ID" value="KAG5613380.1"/>
    <property type="molecule type" value="Genomic_DNA"/>
</dbReference>
<evidence type="ECO:0000313" key="5">
    <source>
        <dbReference type="EMBL" id="KAG5613380.1"/>
    </source>
</evidence>
<name>A0A9J5ZMP0_SOLCO</name>
<dbReference type="Gene3D" id="1.25.40.10">
    <property type="entry name" value="Tetratricopeptide repeat domain"/>
    <property type="match status" value="4"/>
</dbReference>
<gene>
    <name evidence="5" type="ORF">H5410_024661</name>
</gene>
<dbReference type="GO" id="GO:0099402">
    <property type="term" value="P:plant organ development"/>
    <property type="evidence" value="ECO:0007669"/>
    <property type="project" value="UniProtKB-ARBA"/>
</dbReference>
<dbReference type="FunFam" id="1.25.40.10:FF:000158">
    <property type="entry name" value="pentatricopeptide repeat-containing protein At2g33680"/>
    <property type="match status" value="1"/>
</dbReference>
<protein>
    <recommendedName>
        <fullName evidence="4">DYW domain-containing protein</fullName>
    </recommendedName>
</protein>
<dbReference type="GO" id="GO:0009451">
    <property type="term" value="P:RNA modification"/>
    <property type="evidence" value="ECO:0007669"/>
    <property type="project" value="InterPro"/>
</dbReference>
<dbReference type="PROSITE" id="PS51375">
    <property type="entry name" value="PPR"/>
    <property type="match status" value="8"/>
</dbReference>
<comment type="similarity">
    <text evidence="1">Belongs to the PPR family. PCMP-H subfamily.</text>
</comment>
<feature type="repeat" description="PPR" evidence="3">
    <location>
        <begin position="240"/>
        <end position="274"/>
    </location>
</feature>
<feature type="repeat" description="PPR" evidence="3">
    <location>
        <begin position="446"/>
        <end position="480"/>
    </location>
</feature>